<dbReference type="GO" id="GO:0005829">
    <property type="term" value="C:cytosol"/>
    <property type="evidence" value="ECO:0007669"/>
    <property type="project" value="TreeGrafter"/>
</dbReference>
<comment type="similarity">
    <text evidence="5">Belongs to the YqgF HJR family.</text>
</comment>
<dbReference type="Gene3D" id="3.30.420.140">
    <property type="entry name" value="YqgF/RNase H-like domain"/>
    <property type="match status" value="1"/>
</dbReference>
<keyword evidence="3 5" id="KW-0540">Nuclease</keyword>
<evidence type="ECO:0000256" key="2">
    <source>
        <dbReference type="ARBA" id="ARBA00022517"/>
    </source>
</evidence>
<proteinExistence type="inferred from homology"/>
<dbReference type="HAMAP" id="MF_00651">
    <property type="entry name" value="Nuclease_YqgF"/>
    <property type="match status" value="1"/>
</dbReference>
<dbReference type="NCBIfam" id="TIGR00250">
    <property type="entry name" value="RNAse_H_YqgF"/>
    <property type="match status" value="1"/>
</dbReference>
<comment type="caution">
    <text evidence="8">The sequence shown here is derived from an EMBL/GenBank/DDBJ whole genome shotgun (WGS) entry which is preliminary data.</text>
</comment>
<protein>
    <recommendedName>
        <fullName evidence="5">Putative pre-16S rRNA nuclease</fullName>
        <ecNumber evidence="5">3.1.-.-</ecNumber>
    </recommendedName>
</protein>
<feature type="domain" description="YqgF/RNase H-like" evidence="6">
    <location>
        <begin position="46"/>
        <end position="148"/>
    </location>
</feature>
<name>A0A347VYK2_9HELI</name>
<dbReference type="PANTHER" id="PTHR33317">
    <property type="entry name" value="POLYNUCLEOTIDYL TRANSFERASE, RIBONUCLEASE H-LIKE SUPERFAMILY PROTEIN"/>
    <property type="match status" value="1"/>
</dbReference>
<dbReference type="EMBL" id="JRMP02000003">
    <property type="protein sequence ID" value="TLD95316.1"/>
    <property type="molecule type" value="Genomic_DNA"/>
</dbReference>
<evidence type="ECO:0000313" key="8">
    <source>
        <dbReference type="EMBL" id="TLD95316.1"/>
    </source>
</evidence>
<dbReference type="GO" id="GO:0000967">
    <property type="term" value="P:rRNA 5'-end processing"/>
    <property type="evidence" value="ECO:0007669"/>
    <property type="project" value="UniProtKB-UniRule"/>
</dbReference>
<evidence type="ECO:0000256" key="5">
    <source>
        <dbReference type="HAMAP-Rule" id="MF_00651"/>
    </source>
</evidence>
<dbReference type="InterPro" id="IPR012337">
    <property type="entry name" value="RNaseH-like_sf"/>
</dbReference>
<dbReference type="CDD" id="cd16964">
    <property type="entry name" value="YqgF"/>
    <property type="match status" value="1"/>
</dbReference>
<evidence type="ECO:0000259" key="6">
    <source>
        <dbReference type="SMART" id="SM00732"/>
    </source>
</evidence>
<reference evidence="8 9" key="2">
    <citation type="journal article" date="2016" name="Infect. Immun.">
        <title>Helicobacter saguini, a Novel Helicobacter Isolated from Cotton-Top Tamarins with Ulcerative Colitis, Has Proinflammatory Properties and Induces Typhlocolitis and Dysplasia in Gnotobiotic IL-10-/- Mice.</title>
        <authorList>
            <person name="Shen Z."/>
            <person name="Mannion A."/>
            <person name="Whary M.T."/>
            <person name="Muthupalani S."/>
            <person name="Sheh A."/>
            <person name="Feng Y."/>
            <person name="Gong G."/>
            <person name="Vandamme P."/>
            <person name="Holcombe H.R."/>
            <person name="Paster B.J."/>
            <person name="Fox J.G."/>
        </authorList>
    </citation>
    <scope>NUCLEOTIDE SEQUENCE [LARGE SCALE GENOMIC DNA]</scope>
    <source>
        <strain evidence="8 9">MIT 97-6194</strain>
    </source>
</reference>
<keyword evidence="1 5" id="KW-0963">Cytoplasm</keyword>
<dbReference type="Pfam" id="PF03652">
    <property type="entry name" value="RuvX"/>
    <property type="match status" value="1"/>
</dbReference>
<evidence type="ECO:0000256" key="3">
    <source>
        <dbReference type="ARBA" id="ARBA00022722"/>
    </source>
</evidence>
<dbReference type="PANTHER" id="PTHR33317:SF4">
    <property type="entry name" value="POLYNUCLEOTIDYL TRANSFERASE, RIBONUCLEASE H-LIKE SUPERFAMILY PROTEIN"/>
    <property type="match status" value="1"/>
</dbReference>
<evidence type="ECO:0000256" key="1">
    <source>
        <dbReference type="ARBA" id="ARBA00022490"/>
    </source>
</evidence>
<dbReference type="SMART" id="SM00732">
    <property type="entry name" value="YqgFc"/>
    <property type="match status" value="1"/>
</dbReference>
<organism evidence="8 9">
    <name type="scientific">Helicobacter saguini</name>
    <dbReference type="NCBI Taxonomy" id="1548018"/>
    <lineage>
        <taxon>Bacteria</taxon>
        <taxon>Pseudomonadati</taxon>
        <taxon>Campylobacterota</taxon>
        <taxon>Epsilonproteobacteria</taxon>
        <taxon>Campylobacterales</taxon>
        <taxon>Helicobacteraceae</taxon>
        <taxon>Helicobacter</taxon>
    </lineage>
</organism>
<dbReference type="GO" id="GO:0016788">
    <property type="term" value="F:hydrolase activity, acting on ester bonds"/>
    <property type="evidence" value="ECO:0007669"/>
    <property type="project" value="UniProtKB-UniRule"/>
</dbReference>
<sequence>MENESLDSINVGLSKVGDLDSKITNFLTKKLESNGSNKVIESRTFDRIYAIDFGLKKIGVAKLVNNIALPLPAIIRKNRNQAARDLMDLVTESRTFDSEKLILVVGVTSLDSNEKANEFKRRIIHFITLMDFKGKIIFVDENLSSLEAESKIIDRKYKKRQNIRTNGALDSISACIILERFMESKLI</sequence>
<reference evidence="8 9" key="1">
    <citation type="journal article" date="2014" name="Genome Announc.">
        <title>Draft genome sequences of eight enterohepatic helicobacter species isolated from both laboratory and wild rodents.</title>
        <authorList>
            <person name="Sheh A."/>
            <person name="Shen Z."/>
            <person name="Fox J.G."/>
        </authorList>
    </citation>
    <scope>NUCLEOTIDE SEQUENCE [LARGE SCALE GENOMIC DNA]</scope>
    <source>
        <strain evidence="8 9">MIT 97-6194</strain>
    </source>
</reference>
<keyword evidence="4 5" id="KW-0378">Hydrolase</keyword>
<keyword evidence="9" id="KW-1185">Reference proteome</keyword>
<dbReference type="OrthoDB" id="9796140at2"/>
<accession>A0A347VYK2</accession>
<dbReference type="AlphaFoldDB" id="A0A347VYK2"/>
<dbReference type="InterPro" id="IPR005227">
    <property type="entry name" value="YqgF"/>
</dbReference>
<dbReference type="Proteomes" id="UP000029714">
    <property type="component" value="Unassembled WGS sequence"/>
</dbReference>
<evidence type="ECO:0000313" key="10">
    <source>
        <dbReference type="Proteomes" id="UP000477070"/>
    </source>
</evidence>
<dbReference type="SUPFAM" id="SSF53098">
    <property type="entry name" value="Ribonuclease H-like"/>
    <property type="match status" value="1"/>
</dbReference>
<dbReference type="InterPro" id="IPR006641">
    <property type="entry name" value="YqgF/RNaseH-like_dom"/>
</dbReference>
<comment type="function">
    <text evidence="5">Could be a nuclease involved in processing of the 5'-end of pre-16S rRNA.</text>
</comment>
<keyword evidence="2 5" id="KW-0690">Ribosome biogenesis</keyword>
<evidence type="ECO:0000313" key="9">
    <source>
        <dbReference type="Proteomes" id="UP000029714"/>
    </source>
</evidence>
<dbReference type="Proteomes" id="UP000477070">
    <property type="component" value="Unassembled WGS sequence"/>
</dbReference>
<comment type="subcellular location">
    <subcellularLocation>
        <location evidence="5">Cytoplasm</location>
    </subcellularLocation>
</comment>
<reference evidence="7 10" key="4">
    <citation type="submission" date="2019-12" db="EMBL/GenBank/DDBJ databases">
        <title>Multi-Generational Helicobacter saguini Isolates.</title>
        <authorList>
            <person name="Mannion A."/>
            <person name="Shen Z."/>
            <person name="Fox J.G."/>
        </authorList>
    </citation>
    <scope>NUCLEOTIDE SEQUENCE [LARGE SCALE GENOMIC DNA]</scope>
    <source>
        <strain evidence="7">16-048</strain>
        <strain evidence="10">16-048 (F4)</strain>
    </source>
</reference>
<dbReference type="RefSeq" id="WP_081948315.1">
    <property type="nucleotide sequence ID" value="NZ_JRMP02000003.1"/>
</dbReference>
<dbReference type="EC" id="3.1.-.-" evidence="5"/>
<evidence type="ECO:0000313" key="7">
    <source>
        <dbReference type="EMBL" id="MWV70376.1"/>
    </source>
</evidence>
<dbReference type="InterPro" id="IPR037027">
    <property type="entry name" value="YqgF/RNaseH-like_dom_sf"/>
</dbReference>
<dbReference type="EMBL" id="QBIU01000002">
    <property type="protein sequence ID" value="MWV70376.1"/>
    <property type="molecule type" value="Genomic_DNA"/>
</dbReference>
<dbReference type="STRING" id="1548018.LS64_06695"/>
<reference evidence="8" key="3">
    <citation type="submission" date="2018-04" db="EMBL/GenBank/DDBJ databases">
        <authorList>
            <person name="Sheh A."/>
            <person name="Shen Z."/>
            <person name="Mannion A.J."/>
            <person name="Fox J.G."/>
        </authorList>
    </citation>
    <scope>NUCLEOTIDE SEQUENCE</scope>
    <source>
        <strain evidence="8">MIT 97-6194</strain>
    </source>
</reference>
<gene>
    <name evidence="8" type="primary">ruvX</name>
    <name evidence="7" type="ORF">DCO61_10300</name>
    <name evidence="8" type="ORF">LS64_002945</name>
</gene>
<evidence type="ECO:0000256" key="4">
    <source>
        <dbReference type="ARBA" id="ARBA00022801"/>
    </source>
</evidence>
<dbReference type="GO" id="GO:0004518">
    <property type="term" value="F:nuclease activity"/>
    <property type="evidence" value="ECO:0007669"/>
    <property type="project" value="UniProtKB-KW"/>
</dbReference>